<dbReference type="GeneID" id="94353459"/>
<sequence>MKVITSLVLLAAISVKTSAESFSDYSLDDILDSTTILSHSSSSTAPTSTSSPQTRTASSDSTSSESTTTRKPSELSHTPSTKSLSFENSSTKPPSALFNSTTKVPVKFSNSSSKSKTTSTNISNVKSLSTSTERVSSSLTDATSKSSTSTPAAEKSTSSKAVRSSSGSANDFMASLSSSSAKSATSDLYHMSPVHVVQARVQSDMPVWSEHLQRFVSSYYDDANEAYVGLMDSVNTASVEGALMYVQAEGINYDTRSTEDRCTRKNDIKYIVFYEIAIAQTNESIALFGKTASQHEYGTMLAMDAGRCTPSSTTSSGEDVMPTACYYLSGEDGEPEVGPFVGGTTKETDPRAPYPNNVWYSYPNSCPLKKWGEKASDCRAATRKGLCDIGVMPDGVTCTFAYRVLGFIPIDDLVEITSMESNTTGKTYADFAEFCEDGGIEFQATADGEWIDGISFWENPQDEEANAERALKLVEAYYNLTNGISTKSRLDSSIIGHMLPLPSPKELAAENPPCYRNVEICNSRFGCMREFYGSTCTVCNSTSDDCDTPPSDWTFPTLAKAVGKNGGTGDASADGSLDSTSPVRRSSSPVTSVSAVLLSTQLVLVAILLS</sequence>
<gene>
    <name evidence="3" type="ORF">CCR75_009749</name>
</gene>
<dbReference type="OrthoDB" id="163478at2759"/>
<dbReference type="PANTHER" id="PTHR33946">
    <property type="match status" value="1"/>
</dbReference>
<dbReference type="KEGG" id="blac:94353459"/>
<evidence type="ECO:0000256" key="1">
    <source>
        <dbReference type="SAM" id="MobiDB-lite"/>
    </source>
</evidence>
<organism evidence="3 4">
    <name type="scientific">Bremia lactucae</name>
    <name type="common">Lettuce downy mildew</name>
    <dbReference type="NCBI Taxonomy" id="4779"/>
    <lineage>
        <taxon>Eukaryota</taxon>
        <taxon>Sar</taxon>
        <taxon>Stramenopiles</taxon>
        <taxon>Oomycota</taxon>
        <taxon>Peronosporomycetes</taxon>
        <taxon>Peronosporales</taxon>
        <taxon>Peronosporaceae</taxon>
        <taxon>Bremia</taxon>
    </lineage>
</organism>
<accession>A0A976IGQ7</accession>
<feature type="compositionally biased region" description="Low complexity" evidence="1">
    <location>
        <begin position="109"/>
        <end position="169"/>
    </location>
</feature>
<feature type="compositionally biased region" description="Polar residues" evidence="1">
    <location>
        <begin position="75"/>
        <end position="103"/>
    </location>
</feature>
<feature type="chain" id="PRO_5037584599" evidence="2">
    <location>
        <begin position="20"/>
        <end position="610"/>
    </location>
</feature>
<protein>
    <submittedName>
        <fullName evidence="3">Uncharacterized protein</fullName>
    </submittedName>
</protein>
<feature type="signal peptide" evidence="2">
    <location>
        <begin position="1"/>
        <end position="19"/>
    </location>
</feature>
<evidence type="ECO:0000313" key="4">
    <source>
        <dbReference type="Proteomes" id="UP000294530"/>
    </source>
</evidence>
<comment type="caution">
    <text evidence="3">The sequence shown here is derived from an EMBL/GenBank/DDBJ whole genome shotgun (WGS) entry which is preliminary data.</text>
</comment>
<feature type="compositionally biased region" description="Low complexity" evidence="1">
    <location>
        <begin position="576"/>
        <end position="587"/>
    </location>
</feature>
<feature type="compositionally biased region" description="Low complexity" evidence="1">
    <location>
        <begin position="38"/>
        <end position="69"/>
    </location>
</feature>
<evidence type="ECO:0000256" key="2">
    <source>
        <dbReference type="SAM" id="SignalP"/>
    </source>
</evidence>
<dbReference type="PANTHER" id="PTHR33946:SF4">
    <property type="entry name" value="COAGULATION FACTOR XI"/>
    <property type="match status" value="1"/>
</dbReference>
<dbReference type="RefSeq" id="XP_067820508.1">
    <property type="nucleotide sequence ID" value="XM_067967788.1"/>
</dbReference>
<dbReference type="Proteomes" id="UP000294530">
    <property type="component" value="Unassembled WGS sequence"/>
</dbReference>
<keyword evidence="4" id="KW-1185">Reference proteome</keyword>
<feature type="region of interest" description="Disordered" evidence="1">
    <location>
        <begin position="38"/>
        <end position="169"/>
    </location>
</feature>
<evidence type="ECO:0000313" key="3">
    <source>
        <dbReference type="EMBL" id="TDH71009.1"/>
    </source>
</evidence>
<reference evidence="3 4" key="1">
    <citation type="journal article" date="2021" name="Genome Biol.">
        <title>AFLAP: assembly-free linkage analysis pipeline using k-mers from genome sequencing data.</title>
        <authorList>
            <person name="Fletcher K."/>
            <person name="Zhang L."/>
            <person name="Gil J."/>
            <person name="Han R."/>
            <person name="Cavanaugh K."/>
            <person name="Michelmore R."/>
        </authorList>
    </citation>
    <scope>NUCLEOTIDE SEQUENCE [LARGE SCALE GENOMIC DNA]</scope>
    <source>
        <strain evidence="3 4">SF5</strain>
    </source>
</reference>
<feature type="region of interest" description="Disordered" evidence="1">
    <location>
        <begin position="565"/>
        <end position="587"/>
    </location>
</feature>
<keyword evidence="2" id="KW-0732">Signal</keyword>
<name>A0A976IGQ7_BRELC</name>
<proteinExistence type="predicted"/>
<dbReference type="EMBL" id="SHOA02000001">
    <property type="protein sequence ID" value="TDH71009.1"/>
    <property type="molecule type" value="Genomic_DNA"/>
</dbReference>
<dbReference type="AlphaFoldDB" id="A0A976IGQ7"/>